<evidence type="ECO:0000256" key="1">
    <source>
        <dbReference type="SAM" id="MobiDB-lite"/>
    </source>
</evidence>
<feature type="compositionally biased region" description="Low complexity" evidence="1">
    <location>
        <begin position="46"/>
        <end position="58"/>
    </location>
</feature>
<feature type="region of interest" description="Disordered" evidence="1">
    <location>
        <begin position="1"/>
        <end position="59"/>
    </location>
</feature>
<evidence type="ECO:0000256" key="2">
    <source>
        <dbReference type="SAM" id="Phobius"/>
    </source>
</evidence>
<reference evidence="3 4" key="1">
    <citation type="journal article" date="2018" name="Syst. Appl. Microbiol.">
        <title>Corynebacterium heidelbergense sp. nov., isolated from the preen glands of Egyptian geese (Alopochen aegyptiacus).</title>
        <authorList>
            <person name="Braun M.S."/>
            <person name="Wang E."/>
            <person name="Zimmermann S."/>
            <person name="Wink M."/>
        </authorList>
    </citation>
    <scope>NUCLEOTIDE SEQUENCE [LARGE SCALE GENOMIC DNA]</scope>
    <source>
        <strain evidence="3 4">DSM 104638</strain>
    </source>
</reference>
<keyword evidence="2" id="KW-0812">Transmembrane</keyword>
<keyword evidence="2" id="KW-0472">Membrane</keyword>
<dbReference type="InterPro" id="IPR024341">
    <property type="entry name" value="DUF2631"/>
</dbReference>
<dbReference type="Pfam" id="PF10939">
    <property type="entry name" value="DUF2631"/>
    <property type="match status" value="1"/>
</dbReference>
<feature type="transmembrane region" description="Helical" evidence="2">
    <location>
        <begin position="116"/>
        <end position="135"/>
    </location>
</feature>
<feature type="transmembrane region" description="Helical" evidence="2">
    <location>
        <begin position="90"/>
        <end position="110"/>
    </location>
</feature>
<dbReference type="RefSeq" id="WP_112770290.1">
    <property type="nucleotide sequence ID" value="NZ_CP063191.1"/>
</dbReference>
<protein>
    <submittedName>
        <fullName evidence="3">DUF2631 domain-containing protein</fullName>
    </submittedName>
</protein>
<proteinExistence type="predicted"/>
<organism evidence="3 4">
    <name type="scientific">Corynebacterium heidelbergense</name>
    <dbReference type="NCBI Taxonomy" id="2055947"/>
    <lineage>
        <taxon>Bacteria</taxon>
        <taxon>Bacillati</taxon>
        <taxon>Actinomycetota</taxon>
        <taxon>Actinomycetes</taxon>
        <taxon>Mycobacteriales</taxon>
        <taxon>Corynebacteriaceae</taxon>
        <taxon>Corynebacterium</taxon>
    </lineage>
</organism>
<keyword evidence="2" id="KW-1133">Transmembrane helix</keyword>
<sequence length="191" mass="20702">MELAGAGEFHQLQEEAVGDHSKPESLAVPAQADSRTHAAGSESHVESAPAHSHAAAAHGGHEQHYEVFDNVSEAEVPSARWGWSMLKKRGVIIAGLLGGLFLLAMLFGNHKGNVENYWLIGLAIVTFLGTLWVAFQPTLTQKQTVTARNQPVGHVEPEWARDQHNLTGVYAKLTREELAALNQGGHEPESH</sequence>
<dbReference type="EMBL" id="PHQP01000111">
    <property type="protein sequence ID" value="RAV33187.1"/>
    <property type="molecule type" value="Genomic_DNA"/>
</dbReference>
<accession>A0A364V987</accession>
<comment type="caution">
    <text evidence="3">The sequence shown here is derived from an EMBL/GenBank/DDBJ whole genome shotgun (WGS) entry which is preliminary data.</text>
</comment>
<name>A0A364V987_9CORY</name>
<gene>
    <name evidence="3" type="ORF">CWC39_09840</name>
</gene>
<evidence type="ECO:0000313" key="3">
    <source>
        <dbReference type="EMBL" id="RAV33187.1"/>
    </source>
</evidence>
<evidence type="ECO:0000313" key="4">
    <source>
        <dbReference type="Proteomes" id="UP000251047"/>
    </source>
</evidence>
<dbReference type="OrthoDB" id="3401220at2"/>
<dbReference type="Proteomes" id="UP000251047">
    <property type="component" value="Unassembled WGS sequence"/>
</dbReference>
<dbReference type="AlphaFoldDB" id="A0A364V987"/>
<feature type="compositionally biased region" description="Basic and acidic residues" evidence="1">
    <location>
        <begin position="11"/>
        <end position="23"/>
    </location>
</feature>